<evidence type="ECO:0000256" key="1">
    <source>
        <dbReference type="SAM" id="Phobius"/>
    </source>
</evidence>
<evidence type="ECO:0000313" key="2">
    <source>
        <dbReference type="EMBL" id="MBC2888320.1"/>
    </source>
</evidence>
<feature type="transmembrane region" description="Helical" evidence="1">
    <location>
        <begin position="60"/>
        <end position="81"/>
    </location>
</feature>
<gene>
    <name evidence="2" type="ORF">H7313_03005</name>
</gene>
<organism evidence="2 3">
    <name type="scientific">Gordonibacter massiliensis</name>
    <name type="common">ex Traore et al. 2017</name>
    <dbReference type="NCBI Taxonomy" id="1841863"/>
    <lineage>
        <taxon>Bacteria</taxon>
        <taxon>Bacillati</taxon>
        <taxon>Actinomycetota</taxon>
        <taxon>Coriobacteriia</taxon>
        <taxon>Eggerthellales</taxon>
        <taxon>Eggerthellaceae</taxon>
        <taxon>Gordonibacter</taxon>
    </lineage>
</organism>
<comment type="caution">
    <text evidence="2">The sequence shown here is derived from an EMBL/GenBank/DDBJ whole genome shotgun (WGS) entry which is preliminary data.</text>
</comment>
<sequence length="324" mass="36001">MAKSDKKPNLNDYRSMMRSMHAPSHLQPDVLRQADRIRQEHGSADARALSPHRKTQRRQFAVAACVVLVSIALAFGCVLGAPSNHQPEPNSFTLVAYAAENPDGVTGKAVELSARDFGWGDYSGPWYDPEEKRFFNYQEWAGYKYRFDIACTGTNVQSITYEIEGEHAYFETIDHDKLSGAPTHEEIDEGYHAFNYMKSITLDFADQRKESENTVVNLYLGFPFPEAAQNLDGPSFRQFGTSSHGRFGSGYNIAISIGAAHALSSCKLNLTATFADGSTQTKTYAIKPAADFVERCTAYWSQSSKERANEMPEGLFSITELAKG</sequence>
<dbReference type="EMBL" id="JACMSE010000001">
    <property type="protein sequence ID" value="MBC2888320.1"/>
    <property type="molecule type" value="Genomic_DNA"/>
</dbReference>
<name>A0A842JGX8_9ACTN</name>
<keyword evidence="1" id="KW-1133">Transmembrane helix</keyword>
<dbReference type="RefSeq" id="WP_185904265.1">
    <property type="nucleotide sequence ID" value="NZ_JACMSE010000001.1"/>
</dbReference>
<dbReference type="AlphaFoldDB" id="A0A842JGX8"/>
<proteinExistence type="predicted"/>
<keyword evidence="1" id="KW-0472">Membrane</keyword>
<keyword evidence="1" id="KW-0812">Transmembrane</keyword>
<accession>A0A842JGX8</accession>
<dbReference type="Proteomes" id="UP000587396">
    <property type="component" value="Unassembled WGS sequence"/>
</dbReference>
<protein>
    <submittedName>
        <fullName evidence="2">Uncharacterized protein</fullName>
    </submittedName>
</protein>
<keyword evidence="3" id="KW-1185">Reference proteome</keyword>
<reference evidence="2 3" key="1">
    <citation type="submission" date="2020-08" db="EMBL/GenBank/DDBJ databases">
        <authorList>
            <person name="Liu C."/>
            <person name="Sun Q."/>
        </authorList>
    </citation>
    <scope>NUCLEOTIDE SEQUENCE [LARGE SCALE GENOMIC DNA]</scope>
    <source>
        <strain evidence="2 3">N22</strain>
    </source>
</reference>
<evidence type="ECO:0000313" key="3">
    <source>
        <dbReference type="Proteomes" id="UP000587396"/>
    </source>
</evidence>